<keyword evidence="6" id="KW-1185">Reference proteome</keyword>
<dbReference type="CDD" id="cd01544">
    <property type="entry name" value="PBP1_GalR"/>
    <property type="match status" value="1"/>
</dbReference>
<dbReference type="PROSITE" id="PS50932">
    <property type="entry name" value="HTH_LACI_2"/>
    <property type="match status" value="1"/>
</dbReference>
<dbReference type="RefSeq" id="WP_092091655.1">
    <property type="nucleotide sequence ID" value="NZ_FOQE01000007.1"/>
</dbReference>
<proteinExistence type="predicted"/>
<dbReference type="CDD" id="cd01392">
    <property type="entry name" value="HTH_LacI"/>
    <property type="match status" value="1"/>
</dbReference>
<dbReference type="PANTHER" id="PTHR30146:SF149">
    <property type="entry name" value="HTH-TYPE TRANSCRIPTIONAL REGULATOR EBGR"/>
    <property type="match status" value="1"/>
</dbReference>
<dbReference type="InterPro" id="IPR000843">
    <property type="entry name" value="HTH_LacI"/>
</dbReference>
<evidence type="ECO:0000313" key="6">
    <source>
        <dbReference type="Proteomes" id="UP000198668"/>
    </source>
</evidence>
<organism evidence="5 6">
    <name type="scientific">Pisciglobus halotolerans</name>
    <dbReference type="NCBI Taxonomy" id="745365"/>
    <lineage>
        <taxon>Bacteria</taxon>
        <taxon>Bacillati</taxon>
        <taxon>Bacillota</taxon>
        <taxon>Bacilli</taxon>
        <taxon>Lactobacillales</taxon>
        <taxon>Carnobacteriaceae</taxon>
    </lineage>
</organism>
<evidence type="ECO:0000256" key="1">
    <source>
        <dbReference type="ARBA" id="ARBA00023015"/>
    </source>
</evidence>
<dbReference type="Proteomes" id="UP000198668">
    <property type="component" value="Unassembled WGS sequence"/>
</dbReference>
<accession>A0A1I3BL52</accession>
<dbReference type="AlphaFoldDB" id="A0A1I3BL52"/>
<feature type="domain" description="HTH lacI-type" evidence="4">
    <location>
        <begin position="2"/>
        <end position="57"/>
    </location>
</feature>
<evidence type="ECO:0000256" key="2">
    <source>
        <dbReference type="ARBA" id="ARBA00023125"/>
    </source>
</evidence>
<dbReference type="GO" id="GO:0000976">
    <property type="term" value="F:transcription cis-regulatory region binding"/>
    <property type="evidence" value="ECO:0007669"/>
    <property type="project" value="TreeGrafter"/>
</dbReference>
<protein>
    <submittedName>
        <fullName evidence="5">Transcriptional regulator, LacI family</fullName>
    </submittedName>
</protein>
<dbReference type="PRINTS" id="PR00036">
    <property type="entry name" value="HTHLACI"/>
</dbReference>
<dbReference type="Pfam" id="PF13377">
    <property type="entry name" value="Peripla_BP_3"/>
    <property type="match status" value="1"/>
</dbReference>
<reference evidence="5 6" key="1">
    <citation type="submission" date="2016-10" db="EMBL/GenBank/DDBJ databases">
        <authorList>
            <person name="de Groot N.N."/>
        </authorList>
    </citation>
    <scope>NUCLEOTIDE SEQUENCE [LARGE SCALE GENOMIC DNA]</scope>
    <source>
        <strain evidence="5 6">DSM 27630</strain>
    </source>
</reference>
<keyword evidence="1" id="KW-0805">Transcription regulation</keyword>
<dbReference type="GO" id="GO:0003700">
    <property type="term" value="F:DNA-binding transcription factor activity"/>
    <property type="evidence" value="ECO:0007669"/>
    <property type="project" value="TreeGrafter"/>
</dbReference>
<evidence type="ECO:0000259" key="4">
    <source>
        <dbReference type="PROSITE" id="PS50932"/>
    </source>
</evidence>
<evidence type="ECO:0000256" key="3">
    <source>
        <dbReference type="ARBA" id="ARBA00023163"/>
    </source>
</evidence>
<sequence length="331" mass="37222">MATIKDIARMAGVSSATVSRVLNEDETLSVSNETKEKIFKAAKTLAYTKHQKKILKKEAKIAIVQWYTEQEEANDLYYLSIRLGIEKRAEAEGYEVVRVFQDTPFEMSADIMGIIAIGKFSDQQIKQLRSWTKCLCFVDTDQSMQKLDSVVVDFEQAVASVVDHFEAKGHQKIGFIGGQESYGDQSDQIIDKRLTFFKQSLEKIKLYQEKYLFVAPAFSVTAGEQTMQAALETLKEDMPSAFFVANDALAIGCLRALQAKKKKVPDDINIIGFNDMSVAKYSFPTLSTVRVATDLMGETAFDLLLDKINSERTVAKKIQFSTDLIIRESSY</sequence>
<dbReference type="Gene3D" id="3.40.50.2300">
    <property type="match status" value="2"/>
</dbReference>
<keyword evidence="2" id="KW-0238">DNA-binding</keyword>
<dbReference type="PROSITE" id="PS00356">
    <property type="entry name" value="HTH_LACI_1"/>
    <property type="match status" value="1"/>
</dbReference>
<dbReference type="Gene3D" id="1.10.260.40">
    <property type="entry name" value="lambda repressor-like DNA-binding domains"/>
    <property type="match status" value="1"/>
</dbReference>
<dbReference type="OrthoDB" id="43195at2"/>
<dbReference type="InterPro" id="IPR028082">
    <property type="entry name" value="Peripla_BP_I"/>
</dbReference>
<dbReference type="SMART" id="SM00354">
    <property type="entry name" value="HTH_LACI"/>
    <property type="match status" value="1"/>
</dbReference>
<keyword evidence="3" id="KW-0804">Transcription</keyword>
<gene>
    <name evidence="5" type="ORF">SAMN04489868_10784</name>
</gene>
<name>A0A1I3BL52_9LACT</name>
<dbReference type="PANTHER" id="PTHR30146">
    <property type="entry name" value="LACI-RELATED TRANSCRIPTIONAL REPRESSOR"/>
    <property type="match status" value="1"/>
</dbReference>
<evidence type="ECO:0000313" key="5">
    <source>
        <dbReference type="EMBL" id="SFH63054.1"/>
    </source>
</evidence>
<dbReference type="SUPFAM" id="SSF53822">
    <property type="entry name" value="Periplasmic binding protein-like I"/>
    <property type="match status" value="1"/>
</dbReference>
<dbReference type="Pfam" id="PF00356">
    <property type="entry name" value="LacI"/>
    <property type="match status" value="1"/>
</dbReference>
<dbReference type="SUPFAM" id="SSF47413">
    <property type="entry name" value="lambda repressor-like DNA-binding domains"/>
    <property type="match status" value="1"/>
</dbReference>
<dbReference type="EMBL" id="FOQE01000007">
    <property type="protein sequence ID" value="SFH63054.1"/>
    <property type="molecule type" value="Genomic_DNA"/>
</dbReference>
<dbReference type="InterPro" id="IPR010982">
    <property type="entry name" value="Lambda_DNA-bd_dom_sf"/>
</dbReference>
<dbReference type="InterPro" id="IPR046335">
    <property type="entry name" value="LacI/GalR-like_sensor"/>
</dbReference>